<feature type="compositionally biased region" description="Polar residues" evidence="1">
    <location>
        <begin position="1"/>
        <end position="14"/>
    </location>
</feature>
<dbReference type="KEGG" id="ssl:SS1G_12533"/>
<dbReference type="InParanoid" id="A7F4K8"/>
<feature type="compositionally biased region" description="Polar residues" evidence="1">
    <location>
        <begin position="23"/>
        <end position="37"/>
    </location>
</feature>
<evidence type="ECO:0000313" key="3">
    <source>
        <dbReference type="Proteomes" id="UP000001312"/>
    </source>
</evidence>
<organism evidence="2 3">
    <name type="scientific">Sclerotinia sclerotiorum (strain ATCC 18683 / 1980 / Ss-1)</name>
    <name type="common">White mold</name>
    <name type="synonym">Whetzelinia sclerotiorum</name>
    <dbReference type="NCBI Taxonomy" id="665079"/>
    <lineage>
        <taxon>Eukaryota</taxon>
        <taxon>Fungi</taxon>
        <taxon>Dikarya</taxon>
        <taxon>Ascomycota</taxon>
        <taxon>Pezizomycotina</taxon>
        <taxon>Leotiomycetes</taxon>
        <taxon>Helotiales</taxon>
        <taxon>Sclerotiniaceae</taxon>
        <taxon>Sclerotinia</taxon>
    </lineage>
</organism>
<name>A7F4K8_SCLS1</name>
<gene>
    <name evidence="2" type="ORF">SS1G_12533</name>
</gene>
<feature type="region of interest" description="Disordered" evidence="1">
    <location>
        <begin position="1"/>
        <end position="37"/>
    </location>
</feature>
<proteinExistence type="predicted"/>
<keyword evidence="3" id="KW-1185">Reference proteome</keyword>
<protein>
    <submittedName>
        <fullName evidence="2">Uncharacterized protein</fullName>
    </submittedName>
</protein>
<dbReference type="EMBL" id="CH476641">
    <property type="protein sequence ID" value="EDN97679.1"/>
    <property type="molecule type" value="Genomic_DNA"/>
</dbReference>
<dbReference type="GeneID" id="5482713"/>
<dbReference type="RefSeq" id="XP_001586546.1">
    <property type="nucleotide sequence ID" value="XM_001586496.1"/>
</dbReference>
<dbReference type="HOGENOM" id="CLU_3351372_0_0_1"/>
<dbReference type="AlphaFoldDB" id="A7F4K8"/>
<dbReference type="Proteomes" id="UP000001312">
    <property type="component" value="Unassembled WGS sequence"/>
</dbReference>
<sequence>MSSTLSGSSATNTGAKPHGCKSSIENHGTNNGSISHK</sequence>
<evidence type="ECO:0000313" key="2">
    <source>
        <dbReference type="EMBL" id="EDN97679.1"/>
    </source>
</evidence>
<evidence type="ECO:0000256" key="1">
    <source>
        <dbReference type="SAM" id="MobiDB-lite"/>
    </source>
</evidence>
<accession>A7F4K8</accession>
<reference evidence="3" key="1">
    <citation type="journal article" date="2011" name="PLoS Genet.">
        <title>Genomic analysis of the necrotrophic fungal pathogens Sclerotinia sclerotiorum and Botrytis cinerea.</title>
        <authorList>
            <person name="Amselem J."/>
            <person name="Cuomo C.A."/>
            <person name="van Kan J.A."/>
            <person name="Viaud M."/>
            <person name="Benito E.P."/>
            <person name="Couloux A."/>
            <person name="Coutinho P.M."/>
            <person name="de Vries R.P."/>
            <person name="Dyer P.S."/>
            <person name="Fillinger S."/>
            <person name="Fournier E."/>
            <person name="Gout L."/>
            <person name="Hahn M."/>
            <person name="Kohn L."/>
            <person name="Lapalu N."/>
            <person name="Plummer K.M."/>
            <person name="Pradier J.M."/>
            <person name="Quevillon E."/>
            <person name="Sharon A."/>
            <person name="Simon A."/>
            <person name="ten Have A."/>
            <person name="Tudzynski B."/>
            <person name="Tudzynski P."/>
            <person name="Wincker P."/>
            <person name="Andrew M."/>
            <person name="Anthouard V."/>
            <person name="Beever R.E."/>
            <person name="Beffa R."/>
            <person name="Benoit I."/>
            <person name="Bouzid O."/>
            <person name="Brault B."/>
            <person name="Chen Z."/>
            <person name="Choquer M."/>
            <person name="Collemare J."/>
            <person name="Cotton P."/>
            <person name="Danchin E.G."/>
            <person name="Da Silva C."/>
            <person name="Gautier A."/>
            <person name="Giraud C."/>
            <person name="Giraud T."/>
            <person name="Gonzalez C."/>
            <person name="Grossetete S."/>
            <person name="Guldener U."/>
            <person name="Henrissat B."/>
            <person name="Howlett B.J."/>
            <person name="Kodira C."/>
            <person name="Kretschmer M."/>
            <person name="Lappartient A."/>
            <person name="Leroch M."/>
            <person name="Levis C."/>
            <person name="Mauceli E."/>
            <person name="Neuveglise C."/>
            <person name="Oeser B."/>
            <person name="Pearson M."/>
            <person name="Poulain J."/>
            <person name="Poussereau N."/>
            <person name="Quesneville H."/>
            <person name="Rascle C."/>
            <person name="Schumacher J."/>
            <person name="Segurens B."/>
            <person name="Sexton A."/>
            <person name="Silva E."/>
            <person name="Sirven C."/>
            <person name="Soanes D.M."/>
            <person name="Talbot N.J."/>
            <person name="Templeton M."/>
            <person name="Yandava C."/>
            <person name="Yarden O."/>
            <person name="Zeng Q."/>
            <person name="Rollins J.A."/>
            <person name="Lebrun M.H."/>
            <person name="Dickman M."/>
        </authorList>
    </citation>
    <scope>NUCLEOTIDE SEQUENCE [LARGE SCALE GENOMIC DNA]</scope>
    <source>
        <strain evidence="3">ATCC 18683 / 1980 / Ss-1</strain>
    </source>
</reference>